<keyword evidence="3" id="KW-1185">Reference proteome</keyword>
<evidence type="ECO:0000313" key="3">
    <source>
        <dbReference type="Proteomes" id="UP001328107"/>
    </source>
</evidence>
<feature type="chain" id="PRO_5042907674" evidence="1">
    <location>
        <begin position="17"/>
        <end position="85"/>
    </location>
</feature>
<reference evidence="3" key="1">
    <citation type="submission" date="2022-10" db="EMBL/GenBank/DDBJ databases">
        <title>Genome assembly of Pristionchus species.</title>
        <authorList>
            <person name="Yoshida K."/>
            <person name="Sommer R.J."/>
        </authorList>
    </citation>
    <scope>NUCLEOTIDE SEQUENCE [LARGE SCALE GENOMIC DNA]</scope>
    <source>
        <strain evidence="3">RS5460</strain>
    </source>
</reference>
<keyword evidence="1" id="KW-0732">Signal</keyword>
<feature type="signal peptide" evidence="1">
    <location>
        <begin position="1"/>
        <end position="16"/>
    </location>
</feature>
<dbReference type="AlphaFoldDB" id="A0AAN5I4T1"/>
<protein>
    <submittedName>
        <fullName evidence="2">Uncharacterized protein</fullName>
    </submittedName>
</protein>
<proteinExistence type="predicted"/>
<sequence>MFQLLWAFAFITQFQARENERIPSIVGWTDHYENSDAYLGLKNRHKMERCPKQCKFIPRFEMKSVLDHDAVVWESKYVNAFDVPK</sequence>
<accession>A0AAN5I4T1</accession>
<evidence type="ECO:0000256" key="1">
    <source>
        <dbReference type="SAM" id="SignalP"/>
    </source>
</evidence>
<dbReference type="Proteomes" id="UP001328107">
    <property type="component" value="Unassembled WGS sequence"/>
</dbReference>
<name>A0AAN5I4T1_9BILA</name>
<gene>
    <name evidence="2" type="ORF">PMAYCL1PPCAC_20941</name>
</gene>
<organism evidence="2 3">
    <name type="scientific">Pristionchus mayeri</name>
    <dbReference type="NCBI Taxonomy" id="1317129"/>
    <lineage>
        <taxon>Eukaryota</taxon>
        <taxon>Metazoa</taxon>
        <taxon>Ecdysozoa</taxon>
        <taxon>Nematoda</taxon>
        <taxon>Chromadorea</taxon>
        <taxon>Rhabditida</taxon>
        <taxon>Rhabditina</taxon>
        <taxon>Diplogasteromorpha</taxon>
        <taxon>Diplogasteroidea</taxon>
        <taxon>Neodiplogasteridae</taxon>
        <taxon>Pristionchus</taxon>
    </lineage>
</organism>
<dbReference type="EMBL" id="BTRK01000004">
    <property type="protein sequence ID" value="GMR50746.1"/>
    <property type="molecule type" value="Genomic_DNA"/>
</dbReference>
<comment type="caution">
    <text evidence="2">The sequence shown here is derived from an EMBL/GenBank/DDBJ whole genome shotgun (WGS) entry which is preliminary data.</text>
</comment>
<evidence type="ECO:0000313" key="2">
    <source>
        <dbReference type="EMBL" id="GMR50746.1"/>
    </source>
</evidence>